<dbReference type="Proteomes" id="UP001295684">
    <property type="component" value="Unassembled WGS sequence"/>
</dbReference>
<dbReference type="GO" id="GO:0006362">
    <property type="term" value="P:transcription elongation by RNA polymerase I"/>
    <property type="evidence" value="ECO:0007669"/>
    <property type="project" value="TreeGrafter"/>
</dbReference>
<accession>A0AAD1Y3T4</accession>
<organism evidence="2 3">
    <name type="scientific">Euplotes crassus</name>
    <dbReference type="NCBI Taxonomy" id="5936"/>
    <lineage>
        <taxon>Eukaryota</taxon>
        <taxon>Sar</taxon>
        <taxon>Alveolata</taxon>
        <taxon>Ciliophora</taxon>
        <taxon>Intramacronucleata</taxon>
        <taxon>Spirotrichea</taxon>
        <taxon>Hypotrichia</taxon>
        <taxon>Euplotida</taxon>
        <taxon>Euplotidae</taxon>
        <taxon>Moneuplotes</taxon>
    </lineage>
</organism>
<sequence length="168" mass="18871">METLINEGLVEKTVSLLPEDLGDVKANIEKKLQETVHSWDESVDGIVLGVKEVQILESGLGFIDFGDLAHYTVRYHVRYFKPEKGKHCVGKVCHVSETGISLLVLDLINCRILEPESEDEIIDTRPKKLLEKLGKSTLDNGEKVYFKIEDIQASNDSIMLFGSIPDKE</sequence>
<evidence type="ECO:0000256" key="1">
    <source>
        <dbReference type="ARBA" id="ARBA00023242"/>
    </source>
</evidence>
<dbReference type="PANTHER" id="PTHR12709:SF5">
    <property type="entry name" value="DNA-DIRECTED RNA POLYMERASE I SUBUNIT RPA43"/>
    <property type="match status" value="1"/>
</dbReference>
<keyword evidence="3" id="KW-1185">Reference proteome</keyword>
<dbReference type="PANTHER" id="PTHR12709">
    <property type="entry name" value="DNA-DIRECTED RNA POLYMERASE II, III"/>
    <property type="match status" value="1"/>
</dbReference>
<dbReference type="EMBL" id="CAMPGE010025713">
    <property type="protein sequence ID" value="CAI2383446.1"/>
    <property type="molecule type" value="Genomic_DNA"/>
</dbReference>
<dbReference type="GO" id="GO:0005736">
    <property type="term" value="C:RNA polymerase I complex"/>
    <property type="evidence" value="ECO:0007669"/>
    <property type="project" value="TreeGrafter"/>
</dbReference>
<dbReference type="InterPro" id="IPR045113">
    <property type="entry name" value="Rpb7-like"/>
</dbReference>
<keyword evidence="1" id="KW-0539">Nucleus</keyword>
<evidence type="ECO:0000313" key="2">
    <source>
        <dbReference type="EMBL" id="CAI2383446.1"/>
    </source>
</evidence>
<proteinExistence type="predicted"/>
<dbReference type="GO" id="GO:0006352">
    <property type="term" value="P:DNA-templated transcription initiation"/>
    <property type="evidence" value="ECO:0007669"/>
    <property type="project" value="InterPro"/>
</dbReference>
<evidence type="ECO:0000313" key="3">
    <source>
        <dbReference type="Proteomes" id="UP001295684"/>
    </source>
</evidence>
<comment type="caution">
    <text evidence="2">The sequence shown here is derived from an EMBL/GenBank/DDBJ whole genome shotgun (WGS) entry which is preliminary data.</text>
</comment>
<dbReference type="AlphaFoldDB" id="A0AAD1Y3T4"/>
<gene>
    <name evidence="2" type="ORF">ECRASSUSDP1_LOCUS24946</name>
</gene>
<protein>
    <submittedName>
        <fullName evidence="2">Uncharacterized protein</fullName>
    </submittedName>
</protein>
<reference evidence="2" key="1">
    <citation type="submission" date="2023-07" db="EMBL/GenBank/DDBJ databases">
        <authorList>
            <consortium name="AG Swart"/>
            <person name="Singh M."/>
            <person name="Singh A."/>
            <person name="Seah K."/>
            <person name="Emmerich C."/>
        </authorList>
    </citation>
    <scope>NUCLEOTIDE SEQUENCE</scope>
    <source>
        <strain evidence="2">DP1</strain>
    </source>
</reference>
<name>A0AAD1Y3T4_EUPCR</name>